<dbReference type="AlphaFoldDB" id="A0A0C2WJA4"/>
<organism evidence="2 3">
    <name type="scientific">Amanita muscaria (strain Koide BX008)</name>
    <dbReference type="NCBI Taxonomy" id="946122"/>
    <lineage>
        <taxon>Eukaryota</taxon>
        <taxon>Fungi</taxon>
        <taxon>Dikarya</taxon>
        <taxon>Basidiomycota</taxon>
        <taxon>Agaricomycotina</taxon>
        <taxon>Agaricomycetes</taxon>
        <taxon>Agaricomycetidae</taxon>
        <taxon>Agaricales</taxon>
        <taxon>Pluteineae</taxon>
        <taxon>Amanitaceae</taxon>
        <taxon>Amanita</taxon>
    </lineage>
</organism>
<name>A0A0C2WJA4_AMAMK</name>
<dbReference type="HOGENOM" id="CLU_2542101_0_0_1"/>
<dbReference type="Proteomes" id="UP000054549">
    <property type="component" value="Unassembled WGS sequence"/>
</dbReference>
<gene>
    <name evidence="2" type="ORF">M378DRAFT_166711</name>
</gene>
<evidence type="ECO:0000256" key="1">
    <source>
        <dbReference type="SAM" id="MobiDB-lite"/>
    </source>
</evidence>
<feature type="region of interest" description="Disordered" evidence="1">
    <location>
        <begin position="16"/>
        <end position="65"/>
    </location>
</feature>
<feature type="compositionally biased region" description="Basic and acidic residues" evidence="1">
    <location>
        <begin position="49"/>
        <end position="65"/>
    </location>
</feature>
<dbReference type="EMBL" id="KN818282">
    <property type="protein sequence ID" value="KIL61597.1"/>
    <property type="molecule type" value="Genomic_DNA"/>
</dbReference>
<sequence>MNSALLTFFHIENPPHGGWPVPGVTGSDDDEIQSFRGASPTKQPLRSLSDSDHVPGNEGYAKDEDSLTGSPPLLLLLLAFFQY</sequence>
<protein>
    <submittedName>
        <fullName evidence="2">Uncharacterized protein</fullName>
    </submittedName>
</protein>
<evidence type="ECO:0000313" key="3">
    <source>
        <dbReference type="Proteomes" id="UP000054549"/>
    </source>
</evidence>
<accession>A0A0C2WJA4</accession>
<evidence type="ECO:0000313" key="2">
    <source>
        <dbReference type="EMBL" id="KIL61597.1"/>
    </source>
</evidence>
<keyword evidence="3" id="KW-1185">Reference proteome</keyword>
<dbReference type="InParanoid" id="A0A0C2WJA4"/>
<reference evidence="2 3" key="1">
    <citation type="submission" date="2014-04" db="EMBL/GenBank/DDBJ databases">
        <title>Evolutionary Origins and Diversification of the Mycorrhizal Mutualists.</title>
        <authorList>
            <consortium name="DOE Joint Genome Institute"/>
            <consortium name="Mycorrhizal Genomics Consortium"/>
            <person name="Kohler A."/>
            <person name="Kuo A."/>
            <person name="Nagy L.G."/>
            <person name="Floudas D."/>
            <person name="Copeland A."/>
            <person name="Barry K.W."/>
            <person name="Cichocki N."/>
            <person name="Veneault-Fourrey C."/>
            <person name="LaButti K."/>
            <person name="Lindquist E.A."/>
            <person name="Lipzen A."/>
            <person name="Lundell T."/>
            <person name="Morin E."/>
            <person name="Murat C."/>
            <person name="Riley R."/>
            <person name="Ohm R."/>
            <person name="Sun H."/>
            <person name="Tunlid A."/>
            <person name="Henrissat B."/>
            <person name="Grigoriev I.V."/>
            <person name="Hibbett D.S."/>
            <person name="Martin F."/>
        </authorList>
    </citation>
    <scope>NUCLEOTIDE SEQUENCE [LARGE SCALE GENOMIC DNA]</scope>
    <source>
        <strain evidence="2 3">Koide BX008</strain>
    </source>
</reference>
<proteinExistence type="predicted"/>